<reference evidence="2" key="1">
    <citation type="journal article" date="2023" name="G3 (Bethesda)">
        <title>A reference genome for the long-term kleptoplast-retaining sea slug Elysia crispata morphotype clarki.</title>
        <authorList>
            <person name="Eastman K.E."/>
            <person name="Pendleton A.L."/>
            <person name="Shaikh M.A."/>
            <person name="Suttiyut T."/>
            <person name="Ogas R."/>
            <person name="Tomko P."/>
            <person name="Gavelis G."/>
            <person name="Widhalm J.R."/>
            <person name="Wisecaver J.H."/>
        </authorList>
    </citation>
    <scope>NUCLEOTIDE SEQUENCE</scope>
    <source>
        <strain evidence="2">ECLA1</strain>
    </source>
</reference>
<organism evidence="2 3">
    <name type="scientific">Elysia crispata</name>
    <name type="common">lettuce slug</name>
    <dbReference type="NCBI Taxonomy" id="231223"/>
    <lineage>
        <taxon>Eukaryota</taxon>
        <taxon>Metazoa</taxon>
        <taxon>Spiralia</taxon>
        <taxon>Lophotrochozoa</taxon>
        <taxon>Mollusca</taxon>
        <taxon>Gastropoda</taxon>
        <taxon>Heterobranchia</taxon>
        <taxon>Euthyneura</taxon>
        <taxon>Panpulmonata</taxon>
        <taxon>Sacoglossa</taxon>
        <taxon>Placobranchoidea</taxon>
        <taxon>Plakobranchidae</taxon>
        <taxon>Elysia</taxon>
    </lineage>
</organism>
<gene>
    <name evidence="2" type="ORF">RRG08_016282</name>
</gene>
<proteinExistence type="predicted"/>
<evidence type="ECO:0000256" key="1">
    <source>
        <dbReference type="SAM" id="MobiDB-lite"/>
    </source>
</evidence>
<protein>
    <submittedName>
        <fullName evidence="2">Uncharacterized protein</fullName>
    </submittedName>
</protein>
<evidence type="ECO:0000313" key="2">
    <source>
        <dbReference type="EMBL" id="KAK3800175.1"/>
    </source>
</evidence>
<feature type="compositionally biased region" description="Basic and acidic residues" evidence="1">
    <location>
        <begin position="121"/>
        <end position="131"/>
    </location>
</feature>
<feature type="region of interest" description="Disordered" evidence="1">
    <location>
        <begin position="108"/>
        <end position="131"/>
    </location>
</feature>
<keyword evidence="3" id="KW-1185">Reference proteome</keyword>
<evidence type="ECO:0000313" key="3">
    <source>
        <dbReference type="Proteomes" id="UP001283361"/>
    </source>
</evidence>
<dbReference type="EMBL" id="JAWDGP010000492">
    <property type="protein sequence ID" value="KAK3800175.1"/>
    <property type="molecule type" value="Genomic_DNA"/>
</dbReference>
<dbReference type="Proteomes" id="UP001283361">
    <property type="component" value="Unassembled WGS sequence"/>
</dbReference>
<name>A0AAE1EB48_9GAST</name>
<dbReference type="AlphaFoldDB" id="A0AAE1EB48"/>
<comment type="caution">
    <text evidence="2">The sequence shown here is derived from an EMBL/GenBank/DDBJ whole genome shotgun (WGS) entry which is preliminary data.</text>
</comment>
<sequence>MHEVKVKSRRKNLKVKDSYERRFEVVSQVRSESLLKGSQKGKPEMFKGFTAGGRFSAAARGSSAQYSKFPPKSLHHHLWLSCMRLCHPKAEGKPRRWLINLLPSEARPANQVTKSTGSLEPEERRDVFLFR</sequence>
<accession>A0AAE1EB48</accession>